<proteinExistence type="predicted"/>
<keyword evidence="2" id="KW-1185">Reference proteome</keyword>
<protein>
    <submittedName>
        <fullName evidence="1">Uncharacterized protein</fullName>
    </submittedName>
</protein>
<name>A0A8X6I2F9_TRICU</name>
<evidence type="ECO:0000313" key="1">
    <source>
        <dbReference type="EMBL" id="GFR34033.1"/>
    </source>
</evidence>
<gene>
    <name evidence="1" type="ORF">TNCT_181281</name>
</gene>
<organism evidence="1 2">
    <name type="scientific">Trichonephila clavata</name>
    <name type="common">Joro spider</name>
    <name type="synonym">Nephila clavata</name>
    <dbReference type="NCBI Taxonomy" id="2740835"/>
    <lineage>
        <taxon>Eukaryota</taxon>
        <taxon>Metazoa</taxon>
        <taxon>Ecdysozoa</taxon>
        <taxon>Arthropoda</taxon>
        <taxon>Chelicerata</taxon>
        <taxon>Arachnida</taxon>
        <taxon>Araneae</taxon>
        <taxon>Araneomorphae</taxon>
        <taxon>Entelegynae</taxon>
        <taxon>Araneoidea</taxon>
        <taxon>Nephilidae</taxon>
        <taxon>Trichonephila</taxon>
    </lineage>
</organism>
<sequence length="88" mass="10226">MWRSGNFGRKSRDRSVPRFLFLRSSTRFFLLRLLHCHIARGTGSLCHVETFYAMGWKECKIGVVQPSQAAFRFEWNGGKKHSCFLALT</sequence>
<comment type="caution">
    <text evidence="1">The sequence shown here is derived from an EMBL/GenBank/DDBJ whole genome shotgun (WGS) entry which is preliminary data.</text>
</comment>
<dbReference type="AlphaFoldDB" id="A0A8X6I2F9"/>
<dbReference type="Proteomes" id="UP000887116">
    <property type="component" value="Unassembled WGS sequence"/>
</dbReference>
<dbReference type="EMBL" id="BMAO01029807">
    <property type="protein sequence ID" value="GFR34033.1"/>
    <property type="molecule type" value="Genomic_DNA"/>
</dbReference>
<evidence type="ECO:0000313" key="2">
    <source>
        <dbReference type="Proteomes" id="UP000887116"/>
    </source>
</evidence>
<reference evidence="1" key="1">
    <citation type="submission" date="2020-07" db="EMBL/GenBank/DDBJ databases">
        <title>Multicomponent nature underlies the extraordinary mechanical properties of spider dragline silk.</title>
        <authorList>
            <person name="Kono N."/>
            <person name="Nakamura H."/>
            <person name="Mori M."/>
            <person name="Yoshida Y."/>
            <person name="Ohtoshi R."/>
            <person name="Malay A.D."/>
            <person name="Moran D.A.P."/>
            <person name="Tomita M."/>
            <person name="Numata K."/>
            <person name="Arakawa K."/>
        </authorList>
    </citation>
    <scope>NUCLEOTIDE SEQUENCE</scope>
</reference>
<accession>A0A8X6I2F9</accession>